<evidence type="ECO:0000313" key="1">
    <source>
        <dbReference type="EMBL" id="BBJ37463.1"/>
    </source>
</evidence>
<protein>
    <submittedName>
        <fullName evidence="1">Uncharacterized protein</fullName>
    </submittedName>
</protein>
<dbReference type="AlphaFoldDB" id="A0A499UAB9"/>
<accession>A0A499UAB9</accession>
<gene>
    <name evidence="1" type="ORF">SSPO_001810</name>
</gene>
<proteinExistence type="predicted"/>
<dbReference type="EMBL" id="AP019620">
    <property type="protein sequence ID" value="BBJ37463.1"/>
    <property type="molecule type" value="Genomic_DNA"/>
</dbReference>
<organism evidence="1 2">
    <name type="scientific">Streptomyces antimycoticus</name>
    <dbReference type="NCBI Taxonomy" id="68175"/>
    <lineage>
        <taxon>Bacteria</taxon>
        <taxon>Bacillati</taxon>
        <taxon>Actinomycetota</taxon>
        <taxon>Actinomycetes</taxon>
        <taxon>Kitasatosporales</taxon>
        <taxon>Streptomycetaceae</taxon>
        <taxon>Streptomyces</taxon>
        <taxon>Streptomyces violaceusniger group</taxon>
    </lineage>
</organism>
<evidence type="ECO:0000313" key="2">
    <source>
        <dbReference type="Proteomes" id="UP000463951"/>
    </source>
</evidence>
<reference evidence="1 2" key="1">
    <citation type="journal article" date="2020" name="Int. J. Syst. Evol. Microbiol.">
        <title>Reclassification of Streptomyces castelarensis and Streptomyces sporoclivatus as later heterotypic synonyms of Streptomyces antimycoticus.</title>
        <authorList>
            <person name="Komaki H."/>
            <person name="Tamura T."/>
        </authorList>
    </citation>
    <scope>NUCLEOTIDE SEQUENCE [LARGE SCALE GENOMIC DNA]</scope>
    <source>
        <strain evidence="1 2">NBRC 100767</strain>
    </source>
</reference>
<sequence length="265" mass="28678">MDETSTHTFTGDREALQEWLSQFSDYRIADVSFKDGSVLLYLDAAPFAVQGWSSAAVGQMLTTEVFPTTLPEVDSAAGGLAQLLDRGGMLEAVLQDADSARERGDAKTRGQLLKEATTIREEHREAARLFASHVAYDTRKGATFELPDRDTIVGRAAGMDDVPPAAWEAVTGVAGRTMTGTELADLVVEAARTALPDTSTDDAWRGRSSLGNRLRRHVLPTVIGRVLADTHEGSRNEALRAVANTRRCLPRDRGHRLSCGGGQRS</sequence>
<dbReference type="Proteomes" id="UP000463951">
    <property type="component" value="Chromosome"/>
</dbReference>
<name>A0A499UAB9_9ACTN</name>